<dbReference type="Proteomes" id="UP000887577">
    <property type="component" value="Unplaced"/>
</dbReference>
<evidence type="ECO:0000313" key="2">
    <source>
        <dbReference type="WBParaSite" id="PSU_v2.g10336.t1"/>
    </source>
</evidence>
<reference evidence="2" key="1">
    <citation type="submission" date="2022-11" db="UniProtKB">
        <authorList>
            <consortium name="WormBaseParasite"/>
        </authorList>
    </citation>
    <scope>IDENTIFICATION</scope>
</reference>
<dbReference type="WBParaSite" id="PSU_v2.g10336.t1">
    <property type="protein sequence ID" value="PSU_v2.g10336.t1"/>
    <property type="gene ID" value="PSU_v2.g10336"/>
</dbReference>
<dbReference type="AlphaFoldDB" id="A0A914XX57"/>
<evidence type="ECO:0000313" key="1">
    <source>
        <dbReference type="Proteomes" id="UP000887577"/>
    </source>
</evidence>
<keyword evidence="1" id="KW-1185">Reference proteome</keyword>
<organism evidence="1 2">
    <name type="scientific">Panagrolaimus superbus</name>
    <dbReference type="NCBI Taxonomy" id="310955"/>
    <lineage>
        <taxon>Eukaryota</taxon>
        <taxon>Metazoa</taxon>
        <taxon>Ecdysozoa</taxon>
        <taxon>Nematoda</taxon>
        <taxon>Chromadorea</taxon>
        <taxon>Rhabditida</taxon>
        <taxon>Tylenchina</taxon>
        <taxon>Panagrolaimomorpha</taxon>
        <taxon>Panagrolaimoidea</taxon>
        <taxon>Panagrolaimidae</taxon>
        <taxon>Panagrolaimus</taxon>
    </lineage>
</organism>
<proteinExistence type="predicted"/>
<name>A0A914XX57_9BILA</name>
<protein>
    <submittedName>
        <fullName evidence="2">Uncharacterized protein</fullName>
    </submittedName>
</protein>
<accession>A0A914XX57</accession>
<sequence>MLLDFQLNTSFVGHSDGFLVEKCKRIQCYLQTQTFDGSGNLQIDILNSTKEIPYFLRIGQNQPVPSLKFQFHRCIGSKFEIYLNLHDNLECRTAITVTQNGFAISTKNVASPLSVHEFDACEIPNPSNVPADQLVLQLNRFGIAAGCAKAQVVLPKADVFQGIEALIDRSKIVDIPDETENNATISASTKPAALKTGSAADNNDTASAGLPWWWIMIIAM</sequence>